<keyword evidence="2" id="KW-1185">Reference proteome</keyword>
<name>A0ABD3T5A9_SINWO</name>
<evidence type="ECO:0000313" key="2">
    <source>
        <dbReference type="Proteomes" id="UP001634394"/>
    </source>
</evidence>
<comment type="caution">
    <text evidence="1">The sequence shown here is derived from an EMBL/GenBank/DDBJ whole genome shotgun (WGS) entry which is preliminary data.</text>
</comment>
<gene>
    <name evidence="1" type="ORF">ACJMK2_023514</name>
</gene>
<dbReference type="EMBL" id="JBJQND010000019">
    <property type="protein sequence ID" value="KAL3831811.1"/>
    <property type="molecule type" value="Genomic_DNA"/>
</dbReference>
<organism evidence="1 2">
    <name type="scientific">Sinanodonta woodiana</name>
    <name type="common">Chinese pond mussel</name>
    <name type="synonym">Anodonta woodiana</name>
    <dbReference type="NCBI Taxonomy" id="1069815"/>
    <lineage>
        <taxon>Eukaryota</taxon>
        <taxon>Metazoa</taxon>
        <taxon>Spiralia</taxon>
        <taxon>Lophotrochozoa</taxon>
        <taxon>Mollusca</taxon>
        <taxon>Bivalvia</taxon>
        <taxon>Autobranchia</taxon>
        <taxon>Heteroconchia</taxon>
        <taxon>Palaeoheterodonta</taxon>
        <taxon>Unionida</taxon>
        <taxon>Unionoidea</taxon>
        <taxon>Unionidae</taxon>
        <taxon>Unioninae</taxon>
        <taxon>Sinanodonta</taxon>
    </lineage>
</organism>
<protein>
    <submittedName>
        <fullName evidence="1">Uncharacterized protein</fullName>
    </submittedName>
</protein>
<dbReference type="AlphaFoldDB" id="A0ABD3T5A9"/>
<sequence>MEIKNIEIILETDDERAMINAIYIAFPGKNILRQITDKIQKSTIDRKEIVNMIFGANGVATANNSATFKDNKSFLQYYVRHAKNNLANYIMSSKKDQLWTNNNTESKNHRLKVKLNWES</sequence>
<proteinExistence type="predicted"/>
<accession>A0ABD3T5A9</accession>
<evidence type="ECO:0000313" key="1">
    <source>
        <dbReference type="EMBL" id="KAL3831811.1"/>
    </source>
</evidence>
<reference evidence="1 2" key="1">
    <citation type="submission" date="2024-11" db="EMBL/GenBank/DDBJ databases">
        <title>Chromosome-level genome assembly of the freshwater bivalve Anodonta woodiana.</title>
        <authorList>
            <person name="Chen X."/>
        </authorList>
    </citation>
    <scope>NUCLEOTIDE SEQUENCE [LARGE SCALE GENOMIC DNA]</scope>
    <source>
        <strain evidence="1">MN2024</strain>
        <tissue evidence="1">Gills</tissue>
    </source>
</reference>
<dbReference type="Proteomes" id="UP001634394">
    <property type="component" value="Unassembled WGS sequence"/>
</dbReference>